<proteinExistence type="predicted"/>
<accession>A0A1Y2IUZ0</accession>
<reference evidence="2 3" key="1">
    <citation type="journal article" date="2015" name="Biotechnol. Biofuels">
        <title>Enhanced degradation of softwood versus hardwood by the white-rot fungus Pycnoporus coccineus.</title>
        <authorList>
            <person name="Couturier M."/>
            <person name="Navarro D."/>
            <person name="Chevret D."/>
            <person name="Henrissat B."/>
            <person name="Piumi F."/>
            <person name="Ruiz-Duenas F.J."/>
            <person name="Martinez A.T."/>
            <person name="Grigoriev I.V."/>
            <person name="Riley R."/>
            <person name="Lipzen A."/>
            <person name="Berrin J.G."/>
            <person name="Master E.R."/>
            <person name="Rosso M.N."/>
        </authorList>
    </citation>
    <scope>NUCLEOTIDE SEQUENCE [LARGE SCALE GENOMIC DNA]</scope>
    <source>
        <strain evidence="2 3">BRFM310</strain>
    </source>
</reference>
<name>A0A1Y2IUZ0_TRAC3</name>
<sequence length="221" mass="23216">MLASVSLLAVLLAASSAFAFPHARATAEDRCQQVAGENAFASYGPFTLAAVNKTLSLNSNASEPLHLSPSVTNSTLGQWRSLATNKTYPFAEFSAFALNDGGLIGVNNASTGLGAQADAPQQAYPFTFEVLHSTLNPDPVFCGIVGTSAESNGPAVLAVHGDSENFSICHSEYKTNDTTTPLDIVVYHPRANDHGLYNFRSCYSVYIQLLPTAAGSTPVGP</sequence>
<dbReference type="AlphaFoldDB" id="A0A1Y2IUZ0"/>
<dbReference type="OrthoDB" id="2746457at2759"/>
<evidence type="ECO:0008006" key="4">
    <source>
        <dbReference type="Google" id="ProtNLM"/>
    </source>
</evidence>
<dbReference type="Proteomes" id="UP000193067">
    <property type="component" value="Unassembled WGS sequence"/>
</dbReference>
<dbReference type="EMBL" id="KZ084099">
    <property type="protein sequence ID" value="OSD03762.1"/>
    <property type="molecule type" value="Genomic_DNA"/>
</dbReference>
<evidence type="ECO:0000256" key="1">
    <source>
        <dbReference type="SAM" id="SignalP"/>
    </source>
</evidence>
<evidence type="ECO:0000313" key="2">
    <source>
        <dbReference type="EMBL" id="OSD03762.1"/>
    </source>
</evidence>
<feature type="signal peptide" evidence="1">
    <location>
        <begin position="1"/>
        <end position="19"/>
    </location>
</feature>
<organism evidence="2 3">
    <name type="scientific">Trametes coccinea (strain BRFM310)</name>
    <name type="common">Pycnoporus coccineus</name>
    <dbReference type="NCBI Taxonomy" id="1353009"/>
    <lineage>
        <taxon>Eukaryota</taxon>
        <taxon>Fungi</taxon>
        <taxon>Dikarya</taxon>
        <taxon>Basidiomycota</taxon>
        <taxon>Agaricomycotina</taxon>
        <taxon>Agaricomycetes</taxon>
        <taxon>Polyporales</taxon>
        <taxon>Polyporaceae</taxon>
        <taxon>Trametes</taxon>
    </lineage>
</organism>
<evidence type="ECO:0000313" key="3">
    <source>
        <dbReference type="Proteomes" id="UP000193067"/>
    </source>
</evidence>
<gene>
    <name evidence="2" type="ORF">PYCCODRAFT_1476709</name>
</gene>
<feature type="chain" id="PRO_5012802066" description="Lytic polysaccharide monooxygenase" evidence="1">
    <location>
        <begin position="20"/>
        <end position="221"/>
    </location>
</feature>
<keyword evidence="3" id="KW-1185">Reference proteome</keyword>
<protein>
    <recommendedName>
        <fullName evidence="4">Lytic polysaccharide monooxygenase</fullName>
    </recommendedName>
</protein>
<keyword evidence="1" id="KW-0732">Signal</keyword>